<evidence type="ECO:0000256" key="1">
    <source>
        <dbReference type="SAM" id="MobiDB-lite"/>
    </source>
</evidence>
<reference evidence="3 4" key="1">
    <citation type="submission" date="2019-01" db="EMBL/GenBank/DDBJ databases">
        <title>Complete genome sequencing of Aequorivita sp. H23M31.</title>
        <authorList>
            <person name="Bae J.-W."/>
        </authorList>
    </citation>
    <scope>NUCLEOTIDE SEQUENCE [LARGE SCALE GENOMIC DNA]</scope>
    <source>
        <strain evidence="3 4">H23M31</strain>
    </source>
</reference>
<dbReference type="SUPFAM" id="SSF52540">
    <property type="entry name" value="P-loop containing nucleoside triphosphate hydrolases"/>
    <property type="match status" value="1"/>
</dbReference>
<protein>
    <submittedName>
        <fullName evidence="3">ATP-binding protein</fullName>
    </submittedName>
</protein>
<dbReference type="Pfam" id="PF01935">
    <property type="entry name" value="DUF87"/>
    <property type="match status" value="1"/>
</dbReference>
<dbReference type="AlphaFoldDB" id="A0A410G0P7"/>
<dbReference type="PANTHER" id="PTHR42957">
    <property type="entry name" value="HELICASE MJ1565-RELATED"/>
    <property type="match status" value="1"/>
</dbReference>
<feature type="compositionally biased region" description="Low complexity" evidence="1">
    <location>
        <begin position="242"/>
        <end position="271"/>
    </location>
</feature>
<keyword evidence="3" id="KW-0547">Nucleotide-binding</keyword>
<dbReference type="RefSeq" id="WP_128249245.1">
    <property type="nucleotide sequence ID" value="NZ_CP034951.1"/>
</dbReference>
<gene>
    <name evidence="3" type="ORF">EI546_03510</name>
</gene>
<dbReference type="KEGG" id="aev:EI546_03510"/>
<proteinExistence type="predicted"/>
<dbReference type="OrthoDB" id="8064373at2"/>
<accession>A0A410G0P7</accession>
<dbReference type="InterPro" id="IPR002789">
    <property type="entry name" value="HerA_central"/>
</dbReference>
<dbReference type="Proteomes" id="UP000285517">
    <property type="component" value="Chromosome"/>
</dbReference>
<evidence type="ECO:0000313" key="4">
    <source>
        <dbReference type="Proteomes" id="UP000285517"/>
    </source>
</evidence>
<dbReference type="Gene3D" id="3.40.50.300">
    <property type="entry name" value="P-loop containing nucleotide triphosphate hydrolases"/>
    <property type="match status" value="2"/>
</dbReference>
<evidence type="ECO:0000259" key="2">
    <source>
        <dbReference type="Pfam" id="PF01935"/>
    </source>
</evidence>
<sequence>MSEELLNLEERVTAPVNLIDIKFDLQKQYLRDDHLSILSIDKLKNEALLSQISTDEIKRKIRFLQIQKFVYEKDVKITNKLKSVFTTLHSVDSSLIFKIVSNGTECNLYVGVKSGVKVNEKAKVLKGALEGNFPGTKFSNDKEYLGNQEVLDINNKIFNNCKEVTAVVGIPSIKDKEEDQFFQGIENLILGMNGKPFSAFFIADPVSSEQVELTLDTYEQIYSVLSSEKEFVVTEGENTSISDSISYSTSKTTSTSQSTTVGTSETKTTNSSPWIGRKMMNGFFGTGSKTADSLSKGLEKGVKGAVKYGTGLGGAILGTVVAGAPGAIIGGKAALDKGKELSEGLDLKDKAEGSKAGAESQSETDGLTEGHTDTDGNVKGNTSGTSNSRQKTYTNKRASNFLDQLDKQIERLVQGKGVGFWNVGVYFVSDEEQNSIIAANIYNGITKGAESNFETAAIKTFNSINKSEKDKVVAYLQRYEVPRIVDFGFLAQAITTDELTVQMNFPHKSVVGLDVVEIIPFGNNPKKEVKNNIKIGQLYNYEQKLNNDILLDLNKFTSHVFVTGSTGSGKSNVTYNLIDKLCDEGINFLVIEPAKGEYKEEFGGRKDVSVYGTNSSETELLRINPFSFPKSIHIYEHIDRFIEILNACWPMEAAMPNILKDAIEDAYISKGWLLEESRCIAEKTQYPLFSDLLKSLENVIAQSKFSEEVKSNYEGALVSRVRSMTNGLNKLIFTDVCISDEDLFDKNVIVDLSRVASSEGKALFMGILFMRLNEYRIANKSQSNSDLKHITIIEEAHNLLKRTSSEQSSSSANLAGKSVEMISNAIAEMRTYGEGFIIADQAPGLLDMSVIRNTNTKICLRLPDFEDRKLVGSAMNLSDDQIKELAKLETGVAAIYQNDWQEAILCKFDKFESQNDGFFHIEVSDKKDKVEEVLYIILEYERTKEMTNRDADFIHEVIGLDFLLRQEWESKTNSKLKIELLKKLISITGERDVEPILKYVVHLLKKLESNHKLTNIKLWH</sequence>
<keyword evidence="3" id="KW-0067">ATP-binding</keyword>
<feature type="region of interest" description="Disordered" evidence="1">
    <location>
        <begin position="348"/>
        <end position="395"/>
    </location>
</feature>
<feature type="region of interest" description="Disordered" evidence="1">
    <location>
        <begin position="242"/>
        <end position="272"/>
    </location>
</feature>
<feature type="compositionally biased region" description="Polar residues" evidence="1">
    <location>
        <begin position="379"/>
        <end position="395"/>
    </location>
</feature>
<keyword evidence="4" id="KW-1185">Reference proteome</keyword>
<dbReference type="EMBL" id="CP034951">
    <property type="protein sequence ID" value="QAA80852.1"/>
    <property type="molecule type" value="Genomic_DNA"/>
</dbReference>
<dbReference type="InterPro" id="IPR027417">
    <property type="entry name" value="P-loop_NTPase"/>
</dbReference>
<evidence type="ECO:0000313" key="3">
    <source>
        <dbReference type="EMBL" id="QAA80852.1"/>
    </source>
</evidence>
<organism evidence="3 4">
    <name type="scientific">Aequorivita ciconiae</name>
    <dbReference type="NCBI Taxonomy" id="2494375"/>
    <lineage>
        <taxon>Bacteria</taxon>
        <taxon>Pseudomonadati</taxon>
        <taxon>Bacteroidota</taxon>
        <taxon>Flavobacteriia</taxon>
        <taxon>Flavobacteriales</taxon>
        <taxon>Flavobacteriaceae</taxon>
        <taxon>Aequorivita</taxon>
    </lineage>
</organism>
<name>A0A410G0P7_9FLAO</name>
<dbReference type="InterPro" id="IPR008571">
    <property type="entry name" value="HerA-like"/>
</dbReference>
<feature type="domain" description="Helicase HerA central" evidence="2">
    <location>
        <begin position="533"/>
        <end position="758"/>
    </location>
</feature>
<dbReference type="GO" id="GO:0005524">
    <property type="term" value="F:ATP binding"/>
    <property type="evidence" value="ECO:0007669"/>
    <property type="project" value="UniProtKB-KW"/>
</dbReference>
<dbReference type="PANTHER" id="PTHR42957:SF1">
    <property type="entry name" value="HELICASE MJ1565-RELATED"/>
    <property type="match status" value="1"/>
</dbReference>